<gene>
    <name evidence="2" type="ORF">SO802_013806</name>
</gene>
<name>A0AAW2DAB8_9ROSI</name>
<dbReference type="EMBL" id="JAZDWU010000004">
    <property type="protein sequence ID" value="KAL0006245.1"/>
    <property type="molecule type" value="Genomic_DNA"/>
</dbReference>
<evidence type="ECO:0000256" key="1">
    <source>
        <dbReference type="SAM" id="MobiDB-lite"/>
    </source>
</evidence>
<comment type="caution">
    <text evidence="2">The sequence shown here is derived from an EMBL/GenBank/DDBJ whole genome shotgun (WGS) entry which is preliminary data.</text>
</comment>
<feature type="compositionally biased region" description="Pro residues" evidence="1">
    <location>
        <begin position="122"/>
        <end position="131"/>
    </location>
</feature>
<reference evidence="2 3" key="1">
    <citation type="submission" date="2024-01" db="EMBL/GenBank/DDBJ databases">
        <title>A telomere-to-telomere, gap-free genome of sweet tea (Lithocarpus litseifolius).</title>
        <authorList>
            <person name="Zhou J."/>
        </authorList>
    </citation>
    <scope>NUCLEOTIDE SEQUENCE [LARGE SCALE GENOMIC DNA]</scope>
    <source>
        <strain evidence="2">Zhou-2022a</strain>
        <tissue evidence="2">Leaf</tissue>
    </source>
</reference>
<dbReference type="AlphaFoldDB" id="A0AAW2DAB8"/>
<sequence>MEAIHFSSHQATCLQRPVMEYGPIVQPVGDPKLKSTSVPPHFRLSFSLLLIAQHPNPNMEERKNQSLLSSSFAKYVKEQYVANNGEIPGGPTVLHSAPSPMGNHEMSAGPRVHGDDQCVPPKKGPVPPSAPNPSTQGP</sequence>
<dbReference type="Proteomes" id="UP001459277">
    <property type="component" value="Unassembled WGS sequence"/>
</dbReference>
<proteinExistence type="predicted"/>
<evidence type="ECO:0000313" key="3">
    <source>
        <dbReference type="Proteomes" id="UP001459277"/>
    </source>
</evidence>
<protein>
    <submittedName>
        <fullName evidence="2">Uncharacterized protein</fullName>
    </submittedName>
</protein>
<keyword evidence="3" id="KW-1185">Reference proteome</keyword>
<accession>A0AAW2DAB8</accession>
<feature type="region of interest" description="Disordered" evidence="1">
    <location>
        <begin position="84"/>
        <end position="138"/>
    </location>
</feature>
<organism evidence="2 3">
    <name type="scientific">Lithocarpus litseifolius</name>
    <dbReference type="NCBI Taxonomy" id="425828"/>
    <lineage>
        <taxon>Eukaryota</taxon>
        <taxon>Viridiplantae</taxon>
        <taxon>Streptophyta</taxon>
        <taxon>Embryophyta</taxon>
        <taxon>Tracheophyta</taxon>
        <taxon>Spermatophyta</taxon>
        <taxon>Magnoliopsida</taxon>
        <taxon>eudicotyledons</taxon>
        <taxon>Gunneridae</taxon>
        <taxon>Pentapetalae</taxon>
        <taxon>rosids</taxon>
        <taxon>fabids</taxon>
        <taxon>Fagales</taxon>
        <taxon>Fagaceae</taxon>
        <taxon>Lithocarpus</taxon>
    </lineage>
</organism>
<evidence type="ECO:0000313" key="2">
    <source>
        <dbReference type="EMBL" id="KAL0006245.1"/>
    </source>
</evidence>